<dbReference type="RefSeq" id="WP_347721400.1">
    <property type="nucleotide sequence ID" value="NZ_CP104395.1"/>
</dbReference>
<dbReference type="InterPro" id="IPR012156">
    <property type="entry name" value="Cold_shock_CspA"/>
</dbReference>
<feature type="domain" description="Cold-shock" evidence="4">
    <location>
        <begin position="2"/>
        <end position="63"/>
    </location>
</feature>
<dbReference type="PROSITE" id="PS00352">
    <property type="entry name" value="CSD_1"/>
    <property type="match status" value="1"/>
</dbReference>
<dbReference type="PANTHER" id="PTHR11544">
    <property type="entry name" value="COLD SHOCK DOMAIN CONTAINING PROTEINS"/>
    <property type="match status" value="1"/>
</dbReference>
<dbReference type="InterPro" id="IPR011129">
    <property type="entry name" value="CSD"/>
</dbReference>
<evidence type="ECO:0000313" key="5">
    <source>
        <dbReference type="EMBL" id="WEL19560.1"/>
    </source>
</evidence>
<keyword evidence="2" id="KW-0963">Cytoplasm</keyword>
<reference evidence="5 6" key="1">
    <citation type="submission" date="2022-09" db="EMBL/GenBank/DDBJ databases">
        <title>Xylan utilization by haloarchaea-nanohaloarchaea associations.</title>
        <authorList>
            <person name="Yakimov M."/>
        </authorList>
    </citation>
    <scope>NUCLEOTIDE SEQUENCE [LARGE SCALE GENOMIC DNA]</scope>
    <source>
        <strain evidence="5 6">SVXNc</strain>
    </source>
</reference>
<dbReference type="EMBL" id="CP104395">
    <property type="protein sequence ID" value="WEL19560.1"/>
    <property type="molecule type" value="Genomic_DNA"/>
</dbReference>
<dbReference type="Pfam" id="PF00313">
    <property type="entry name" value="CSD"/>
    <property type="match status" value="1"/>
</dbReference>
<evidence type="ECO:0000256" key="2">
    <source>
        <dbReference type="ARBA" id="ARBA00022490"/>
    </source>
</evidence>
<name>A0ABY8CHT1_9ARCH</name>
<evidence type="ECO:0000256" key="1">
    <source>
        <dbReference type="ARBA" id="ARBA00004496"/>
    </source>
</evidence>
<evidence type="ECO:0000313" key="6">
    <source>
        <dbReference type="Proteomes" id="UP001218034"/>
    </source>
</evidence>
<dbReference type="InterPro" id="IPR002059">
    <property type="entry name" value="CSP_DNA-bd"/>
</dbReference>
<dbReference type="Proteomes" id="UP001218034">
    <property type="component" value="Chromosome"/>
</dbReference>
<dbReference type="InterPro" id="IPR012340">
    <property type="entry name" value="NA-bd_OB-fold"/>
</dbReference>
<protein>
    <submittedName>
        <fullName evidence="5">Cold shock protein, CspA family</fullName>
    </submittedName>
</protein>
<organism evidence="5 6">
    <name type="scientific">Candidatus Nanohalococcus occultus</name>
    <dbReference type="NCBI Taxonomy" id="2978047"/>
    <lineage>
        <taxon>Archaea</taxon>
        <taxon>Candidatus Nanohalarchaeota</taxon>
        <taxon>Candidatus Nanohalarchaeota incertae sedis</taxon>
        <taxon>Candidatus Nanohalococcus</taxon>
    </lineage>
</organism>
<comment type="subcellular location">
    <subcellularLocation>
        <location evidence="1">Cytoplasm</location>
    </subcellularLocation>
</comment>
<sequence length="63" mass="7026">MKGKVALFKSQKNFGFIESDEADDDIFFHVSEIEGDSIEEGTEVEFDQEEGDKGPKATNVKVL</sequence>
<evidence type="ECO:0000259" key="4">
    <source>
        <dbReference type="SMART" id="SM00357"/>
    </source>
</evidence>
<dbReference type="PIRSF" id="PIRSF002599">
    <property type="entry name" value="Cold_shock_A"/>
    <property type="match status" value="1"/>
</dbReference>
<dbReference type="PRINTS" id="PR00050">
    <property type="entry name" value="COLDSHOCK"/>
</dbReference>
<dbReference type="SUPFAM" id="SSF50249">
    <property type="entry name" value="Nucleic acid-binding proteins"/>
    <property type="match status" value="1"/>
</dbReference>
<dbReference type="SMART" id="SM00357">
    <property type="entry name" value="CSP"/>
    <property type="match status" value="1"/>
</dbReference>
<feature type="compositionally biased region" description="Acidic residues" evidence="3">
    <location>
        <begin position="36"/>
        <end position="50"/>
    </location>
</feature>
<dbReference type="InterPro" id="IPR050181">
    <property type="entry name" value="Cold_shock_domain"/>
</dbReference>
<proteinExistence type="predicted"/>
<feature type="region of interest" description="Disordered" evidence="3">
    <location>
        <begin position="36"/>
        <end position="63"/>
    </location>
</feature>
<dbReference type="Gene3D" id="2.40.50.140">
    <property type="entry name" value="Nucleic acid-binding proteins"/>
    <property type="match status" value="1"/>
</dbReference>
<gene>
    <name evidence="5" type="primary">cspC</name>
    <name evidence="5" type="ORF">SVXNc_0542</name>
</gene>
<dbReference type="GeneID" id="98290596"/>
<dbReference type="CDD" id="cd04458">
    <property type="entry name" value="CSP_CDS"/>
    <property type="match status" value="1"/>
</dbReference>
<keyword evidence="6" id="KW-1185">Reference proteome</keyword>
<accession>A0ABY8CHT1</accession>
<evidence type="ECO:0000256" key="3">
    <source>
        <dbReference type="SAM" id="MobiDB-lite"/>
    </source>
</evidence>
<dbReference type="InterPro" id="IPR019844">
    <property type="entry name" value="CSD_CS"/>
</dbReference>